<dbReference type="EMBL" id="JH767133">
    <property type="protein sequence ID" value="EQC42166.1"/>
    <property type="molecule type" value="Genomic_DNA"/>
</dbReference>
<dbReference type="RefSeq" id="XP_008604735.1">
    <property type="nucleotide sequence ID" value="XM_008606513.1"/>
</dbReference>
<gene>
    <name evidence="2" type="ORF">SDRG_01006</name>
</gene>
<dbReference type="eggNOG" id="KOG1471">
    <property type="taxonomic scope" value="Eukaryota"/>
</dbReference>
<dbReference type="OrthoDB" id="73007at2759"/>
<feature type="domain" description="CRAL-TRIO" evidence="1">
    <location>
        <begin position="84"/>
        <end position="261"/>
    </location>
</feature>
<dbReference type="PANTHER" id="PTHR23324">
    <property type="entry name" value="SEC14 RELATED PROTEIN"/>
    <property type="match status" value="1"/>
</dbReference>
<dbReference type="STRING" id="1156394.T0R5F1"/>
<evidence type="ECO:0000313" key="3">
    <source>
        <dbReference type="Proteomes" id="UP000030762"/>
    </source>
</evidence>
<reference evidence="2 3" key="1">
    <citation type="submission" date="2012-04" db="EMBL/GenBank/DDBJ databases">
        <title>The Genome Sequence of Saprolegnia declina VS20.</title>
        <authorList>
            <consortium name="The Broad Institute Genome Sequencing Platform"/>
            <person name="Russ C."/>
            <person name="Nusbaum C."/>
            <person name="Tyler B."/>
            <person name="van West P."/>
            <person name="Dieguez-Uribeondo J."/>
            <person name="de Bruijn I."/>
            <person name="Tripathy S."/>
            <person name="Jiang R."/>
            <person name="Young S.K."/>
            <person name="Zeng Q."/>
            <person name="Gargeya S."/>
            <person name="Fitzgerald M."/>
            <person name="Haas B."/>
            <person name="Abouelleil A."/>
            <person name="Alvarado L."/>
            <person name="Arachchi H.M."/>
            <person name="Berlin A."/>
            <person name="Chapman S.B."/>
            <person name="Goldberg J."/>
            <person name="Griggs A."/>
            <person name="Gujja S."/>
            <person name="Hansen M."/>
            <person name="Howarth C."/>
            <person name="Imamovic A."/>
            <person name="Larimer J."/>
            <person name="McCowen C."/>
            <person name="Montmayeur A."/>
            <person name="Murphy C."/>
            <person name="Neiman D."/>
            <person name="Pearson M."/>
            <person name="Priest M."/>
            <person name="Roberts A."/>
            <person name="Saif S."/>
            <person name="Shea T."/>
            <person name="Sisk P."/>
            <person name="Sykes S."/>
            <person name="Wortman J."/>
            <person name="Nusbaum C."/>
            <person name="Birren B."/>
        </authorList>
    </citation>
    <scope>NUCLEOTIDE SEQUENCE [LARGE SCALE GENOMIC DNA]</scope>
    <source>
        <strain evidence="2 3">VS20</strain>
    </source>
</reference>
<dbReference type="Gene3D" id="3.40.525.10">
    <property type="entry name" value="CRAL-TRIO lipid binding domain"/>
    <property type="match status" value="1"/>
</dbReference>
<dbReference type="OMA" id="IRFTITW"/>
<dbReference type="GO" id="GO:0005737">
    <property type="term" value="C:cytoplasm"/>
    <property type="evidence" value="ECO:0007669"/>
    <property type="project" value="TreeGrafter"/>
</dbReference>
<dbReference type="InterPro" id="IPR001251">
    <property type="entry name" value="CRAL-TRIO_dom"/>
</dbReference>
<dbReference type="SMART" id="SM00516">
    <property type="entry name" value="SEC14"/>
    <property type="match status" value="1"/>
</dbReference>
<dbReference type="VEuPathDB" id="FungiDB:SDRG_01006"/>
<dbReference type="CDD" id="cd00170">
    <property type="entry name" value="SEC14"/>
    <property type="match status" value="1"/>
</dbReference>
<evidence type="ECO:0000313" key="2">
    <source>
        <dbReference type="EMBL" id="EQC42166.1"/>
    </source>
</evidence>
<dbReference type="Proteomes" id="UP000030762">
    <property type="component" value="Unassembled WGS sequence"/>
</dbReference>
<dbReference type="PROSITE" id="PS50191">
    <property type="entry name" value="CRAL_TRIO"/>
    <property type="match status" value="1"/>
</dbReference>
<dbReference type="GeneID" id="19941733"/>
<dbReference type="SUPFAM" id="SSF52087">
    <property type="entry name" value="CRAL/TRIO domain"/>
    <property type="match status" value="1"/>
</dbReference>
<dbReference type="InParanoid" id="T0R5F1"/>
<dbReference type="Pfam" id="PF00650">
    <property type="entry name" value="CRAL_TRIO"/>
    <property type="match status" value="1"/>
</dbReference>
<sequence>MTDNGLTGGNLDALLSQHAAGIAELKALVKDVLTPEHDDVWLLRFLLSNGSPAASEEPIRFTITWRAERKDALERIKQGGQAPYHTEVSKYQVAGDHKYTALGEPIFYVRIGLCNPRALMDNVSYNAVVEYMMLSREATMVYLDTKSRETRTLLKAITILDFNGFSLLRGNDARFSKVLGDTSKLSEKMYPQVLGRTIFVNTPAIFSFCFRLIKPLMSARAVAKMVFCPGGKQLSDCPYVTKYLKLSDLPTFLGGQCSCDGSGCIGGIPNSQTTPLTSVDDDGLASMTVAARSVQSLDIAIKSGRVFEYTLGVPGKRVEVSVAFKSSGDSNVIEIFPKQFLQDTSGLVDGVWPAPADGVVTILFDGNDAVFRGRQVQYKVEVVDDPADA</sequence>
<protein>
    <recommendedName>
        <fullName evidence="1">CRAL-TRIO domain-containing protein</fullName>
    </recommendedName>
</protein>
<accession>T0R5F1</accession>
<name>T0R5F1_SAPDV</name>
<dbReference type="Gene3D" id="2.60.120.680">
    <property type="entry name" value="GOLD domain"/>
    <property type="match status" value="1"/>
</dbReference>
<dbReference type="PANTHER" id="PTHR23324:SF83">
    <property type="entry name" value="SEC14-LIKE PROTEIN 2"/>
    <property type="match status" value="1"/>
</dbReference>
<dbReference type="InterPro" id="IPR051064">
    <property type="entry name" value="SEC14/CRAL-TRIO_domain"/>
</dbReference>
<evidence type="ECO:0000259" key="1">
    <source>
        <dbReference type="PROSITE" id="PS50191"/>
    </source>
</evidence>
<proteinExistence type="predicted"/>
<keyword evidence="3" id="KW-1185">Reference proteome</keyword>
<dbReference type="AlphaFoldDB" id="T0R5F1"/>
<organism evidence="2 3">
    <name type="scientific">Saprolegnia diclina (strain VS20)</name>
    <dbReference type="NCBI Taxonomy" id="1156394"/>
    <lineage>
        <taxon>Eukaryota</taxon>
        <taxon>Sar</taxon>
        <taxon>Stramenopiles</taxon>
        <taxon>Oomycota</taxon>
        <taxon>Saprolegniomycetes</taxon>
        <taxon>Saprolegniales</taxon>
        <taxon>Saprolegniaceae</taxon>
        <taxon>Saprolegnia</taxon>
    </lineage>
</organism>
<dbReference type="InterPro" id="IPR036865">
    <property type="entry name" value="CRAL-TRIO_dom_sf"/>
</dbReference>